<comment type="caution">
    <text evidence="1">The sequence shown here is derived from an EMBL/GenBank/DDBJ whole genome shotgun (WGS) entry which is preliminary data.</text>
</comment>
<keyword evidence="1" id="KW-0238">DNA-binding</keyword>
<dbReference type="GO" id="GO:0003677">
    <property type="term" value="F:DNA binding"/>
    <property type="evidence" value="ECO:0007669"/>
    <property type="project" value="UniProtKB-KW"/>
</dbReference>
<organism evidence="1 2">
    <name type="scientific">Candidatus Chryseobacterium massiliense</name>
    <dbReference type="NCBI Taxonomy" id="204089"/>
    <lineage>
        <taxon>Bacteria</taxon>
        <taxon>Pseudomonadati</taxon>
        <taxon>Bacteroidota</taxon>
        <taxon>Flavobacteriia</taxon>
        <taxon>Flavobacteriales</taxon>
        <taxon>Weeksellaceae</taxon>
        <taxon>Chryseobacterium group</taxon>
        <taxon>Chryseobacterium</taxon>
    </lineage>
</organism>
<reference evidence="1 2" key="1">
    <citation type="journal article" date="2004" name="Emerg. Infect. Dis.">
        <title>Amoebae-resisting bacteria isolated from human nasal swabs by amoebal coculture.</title>
        <authorList>
            <person name="Greub G."/>
            <person name="La Scola B."/>
            <person name="Raoult D."/>
        </authorList>
    </citation>
    <scope>NUCLEOTIDE SEQUENCE [LARGE SCALE GENOMIC DNA]</scope>
    <source>
        <strain evidence="1 2">CCUG 51329</strain>
    </source>
</reference>
<evidence type="ECO:0000313" key="1">
    <source>
        <dbReference type="EMBL" id="REC52104.1"/>
    </source>
</evidence>
<proteinExistence type="predicted"/>
<evidence type="ECO:0000313" key="2">
    <source>
        <dbReference type="Proteomes" id="UP000256924"/>
    </source>
</evidence>
<dbReference type="EMBL" id="QNVU01000005">
    <property type="protein sequence ID" value="REC52104.1"/>
    <property type="molecule type" value="Genomic_DNA"/>
</dbReference>
<keyword evidence="2" id="KW-1185">Reference proteome</keyword>
<sequence>METGTATQEITLAFINDRNPILDLTCNDLIASGLEVLFRSENIEEGLSQLSPLKELPKVCIVDLDFYNSDVLAQLQKLRTQYPTIKLIAHSDIDAKKAINPLLVIGFTGYLLIGSDADDFKKAINVVINGGRYFSMGVANIAQEYFTYN</sequence>
<dbReference type="InterPro" id="IPR011006">
    <property type="entry name" value="CheY-like_superfamily"/>
</dbReference>
<dbReference type="Gene3D" id="3.40.50.2300">
    <property type="match status" value="1"/>
</dbReference>
<dbReference type="RefSeq" id="WP_116096903.1">
    <property type="nucleotide sequence ID" value="NZ_QNVU01000005.1"/>
</dbReference>
<gene>
    <name evidence="1" type="ORF">DRF68_03990</name>
</gene>
<protein>
    <submittedName>
        <fullName evidence="1">DNA-binding response regulator</fullName>
    </submittedName>
</protein>
<dbReference type="SUPFAM" id="SSF52172">
    <property type="entry name" value="CheY-like"/>
    <property type="match status" value="1"/>
</dbReference>
<name>A0A3D9BEW9_9FLAO</name>
<accession>A0A3D9BEW9</accession>
<dbReference type="AlphaFoldDB" id="A0A3D9BEW9"/>
<dbReference type="Proteomes" id="UP000256924">
    <property type="component" value="Unassembled WGS sequence"/>
</dbReference>